<evidence type="ECO:0000313" key="7">
    <source>
        <dbReference type="Proteomes" id="UP001497453"/>
    </source>
</evidence>
<gene>
    <name evidence="6" type="ORF">GFSPODELE1_LOCUS4508</name>
</gene>
<proteinExistence type="inferred from homology"/>
<feature type="domain" description="NAA35-like N-terminal" evidence="4">
    <location>
        <begin position="38"/>
        <end position="196"/>
    </location>
</feature>
<evidence type="ECO:0000259" key="5">
    <source>
        <dbReference type="Pfam" id="PF25789"/>
    </source>
</evidence>
<feature type="domain" description="NAA35-like TPR repeats" evidence="5">
    <location>
        <begin position="346"/>
        <end position="507"/>
    </location>
</feature>
<dbReference type="PANTHER" id="PTHR21373">
    <property type="entry name" value="GLUCOSE REPRESSIBLE PROTEIN MAK10"/>
    <property type="match status" value="1"/>
</dbReference>
<evidence type="ECO:0000256" key="2">
    <source>
        <dbReference type="ARBA" id="ARBA00006289"/>
    </source>
</evidence>
<evidence type="ECO:0000259" key="4">
    <source>
        <dbReference type="Pfam" id="PF04112"/>
    </source>
</evidence>
<accession>A0ABP1D9C4</accession>
<dbReference type="Pfam" id="PF04112">
    <property type="entry name" value="Mak10"/>
    <property type="match status" value="1"/>
</dbReference>
<keyword evidence="3" id="KW-0963">Cytoplasm</keyword>
<organism evidence="6 7">
    <name type="scientific">Somion occarium</name>
    <dbReference type="NCBI Taxonomy" id="3059160"/>
    <lineage>
        <taxon>Eukaryota</taxon>
        <taxon>Fungi</taxon>
        <taxon>Dikarya</taxon>
        <taxon>Basidiomycota</taxon>
        <taxon>Agaricomycotina</taxon>
        <taxon>Agaricomycetes</taxon>
        <taxon>Polyporales</taxon>
        <taxon>Cerrenaceae</taxon>
        <taxon>Somion</taxon>
    </lineage>
</organism>
<comment type="subcellular location">
    <subcellularLocation>
        <location evidence="1">Cytoplasm</location>
    </subcellularLocation>
</comment>
<dbReference type="EMBL" id="OZ037946">
    <property type="protein sequence ID" value="CAL1703299.1"/>
    <property type="molecule type" value="Genomic_DNA"/>
</dbReference>
<protein>
    <recommendedName>
        <fullName evidence="8">Mak10-domain-containing protein</fullName>
    </recommendedName>
</protein>
<dbReference type="PANTHER" id="PTHR21373:SF0">
    <property type="entry name" value="N-ALPHA-ACETYLTRANSFERASE 35, NATC AUXILIARY SUBUNIT"/>
    <property type="match status" value="1"/>
</dbReference>
<evidence type="ECO:0000256" key="1">
    <source>
        <dbReference type="ARBA" id="ARBA00004496"/>
    </source>
</evidence>
<name>A0ABP1D9C4_9APHY</name>
<dbReference type="InterPro" id="IPR007244">
    <property type="entry name" value="Naa35_N"/>
</dbReference>
<evidence type="ECO:0000313" key="6">
    <source>
        <dbReference type="EMBL" id="CAL1703299.1"/>
    </source>
</evidence>
<dbReference type="InterPro" id="IPR057983">
    <property type="entry name" value="NAA35-like_N"/>
</dbReference>
<keyword evidence="7" id="KW-1185">Reference proteome</keyword>
<comment type="similarity">
    <text evidence="2">Belongs to the MAK10 family.</text>
</comment>
<dbReference type="Proteomes" id="UP001497453">
    <property type="component" value="Chromosome 3"/>
</dbReference>
<evidence type="ECO:0008006" key="8">
    <source>
        <dbReference type="Google" id="ProtNLM"/>
    </source>
</evidence>
<dbReference type="InterPro" id="IPR057982">
    <property type="entry name" value="TPR_NAA35"/>
</dbReference>
<dbReference type="Pfam" id="PF25789">
    <property type="entry name" value="TPR_NAA35"/>
    <property type="match status" value="1"/>
</dbReference>
<evidence type="ECO:0000256" key="3">
    <source>
        <dbReference type="ARBA" id="ARBA00022490"/>
    </source>
</evidence>
<reference evidence="7" key="1">
    <citation type="submission" date="2024-04" db="EMBL/GenBank/DDBJ databases">
        <authorList>
            <person name="Shaw F."/>
            <person name="Minotto A."/>
        </authorList>
    </citation>
    <scope>NUCLEOTIDE SEQUENCE [LARGE SCALE GENOMIC DNA]</scope>
</reference>
<sequence>MSSAMDIDVEDMFDMPGGNAFEDVTELFEQAASDMAPGDVLLSEGFTLFDSMGAFEIGEPRMDSGMIVETTSRPTFDPLTPLLPEEVCWIIDRGFACEMEWHSGSTLSQTVYTLLYVHHLSNIDPDFLLQVSMNEDPHRPLGLLTIVLRAAVMGMLKCCDLAWREMSQNNVQDTEDWQSEKCEVSLLEGVPVEYVVQKLEAACSWLRSSSIPIPQRDALIDRLLLRKALLELFRLDLSQHRDKLRPFLVIALNELHKVQHTTISTPPPDSPALLAIDPSITRRLPNFIPIRVVALPSQEKVWQTISELLDGLNELDHLLDATSLSAWETIGSLRNWSPQRTLQPPYIRSRILTCFFDNTKIAHQYPQTWLIDRFWLETFGMSWDQISSLLHREPEDPQLSIERIELHTLKMVIRYVKAFWFNPPRRRRCLMKLQLDYSSLHRALKLMTSKTIFEDPGDQAIAKAIPLVPTFYQLRIALDIILSGFQQELYAQDERPIAYYYAAQVLELYLAFSAEVSLVVPDDNSAISEMEFWHDYYQGLQLICTALYGLTAKNLHHSKERLSVNFKRRYKWLFTKTFPNNVEVKVLPLPDLDVFFSDAEMNWDSTHLANTFKEAKNYLVPLTETDVNDLWAPAQAKDRIDFVRALISVCDNLQDAAQSDVNRDSAGGTGGLMRERLRWDPTVHPWFPCLKQDT</sequence>